<feature type="region of interest" description="Disordered" evidence="1">
    <location>
        <begin position="380"/>
        <end position="426"/>
    </location>
</feature>
<dbReference type="AlphaFoldDB" id="A0A562BRX1"/>
<sequence length="426" mass="47621">MKQHTKGLSEQFMLPQWVLDRIMSANFRLTTYMVNALAVTKSLAAQFDAEHEDISRLRDDHQTASHIFGTPFLAFLPTLSTPEDWKSYIDGRTLTTSVAAIAKSMPDLTLVQNMQLEQANRAYVTALYDVLNMSLLAAPMLGMSVELAEYLRTVPQHKVDLAIAERRIPLFKWRLPNRIFWFEAAAGRLTSDTVAHYIMDSSPIRSDRLPHSGAWGNFHLSRFVRMAYCEGFIRLRCRAKSVAALFDTTPEKMRELYLQIHGESSPSGQQPASAVWYLESASRRVQSTTLLWLFRSALAEGATIPEAFICAMDVARRLFSDGFMPAERAFHLTRSMSTDEDLAVRACRSCGTPYLASNTAPKIELANSFQCPCCTGALSSPNSPLHRKQRGRPRKEPPTPKQAVLASTNNQGRIDTPSSSGTPRPS</sequence>
<dbReference type="SUPFAM" id="SSF160930">
    <property type="entry name" value="FlhC-like"/>
    <property type="match status" value="1"/>
</dbReference>
<feature type="compositionally biased region" description="Polar residues" evidence="1">
    <location>
        <begin position="405"/>
        <end position="426"/>
    </location>
</feature>
<evidence type="ECO:0000313" key="2">
    <source>
        <dbReference type="EMBL" id="TWG87977.1"/>
    </source>
</evidence>
<comment type="caution">
    <text evidence="2">The sequence shown here is derived from an EMBL/GenBank/DDBJ whole genome shotgun (WGS) entry which is preliminary data.</text>
</comment>
<accession>A0A562BRX1</accession>
<protein>
    <submittedName>
        <fullName evidence="2">Transcriptional activator FlhC</fullName>
    </submittedName>
</protein>
<reference evidence="2 3" key="1">
    <citation type="submission" date="2019-07" db="EMBL/GenBank/DDBJ databases">
        <title>Genome sequencing of lignin-degrading bacterial isolates.</title>
        <authorList>
            <person name="Gladden J."/>
        </authorList>
    </citation>
    <scope>NUCLEOTIDE SEQUENCE [LARGE SCALE GENOMIC DNA]</scope>
    <source>
        <strain evidence="2 3">J11</strain>
    </source>
</reference>
<dbReference type="Proteomes" id="UP000318141">
    <property type="component" value="Unassembled WGS sequence"/>
</dbReference>
<keyword evidence="3" id="KW-1185">Reference proteome</keyword>
<proteinExistence type="predicted"/>
<gene>
    <name evidence="2" type="ORF">L602_001500001100</name>
</gene>
<evidence type="ECO:0000256" key="1">
    <source>
        <dbReference type="SAM" id="MobiDB-lite"/>
    </source>
</evidence>
<dbReference type="EMBL" id="VLJN01000007">
    <property type="protein sequence ID" value="TWG87977.1"/>
    <property type="molecule type" value="Genomic_DNA"/>
</dbReference>
<name>A0A562BRX1_9BURK</name>
<organism evidence="2 3">
    <name type="scientific">Cupriavidus gilardii J11</name>
    <dbReference type="NCBI Taxonomy" id="936133"/>
    <lineage>
        <taxon>Bacteria</taxon>
        <taxon>Pseudomonadati</taxon>
        <taxon>Pseudomonadota</taxon>
        <taxon>Betaproteobacteria</taxon>
        <taxon>Burkholderiales</taxon>
        <taxon>Burkholderiaceae</taxon>
        <taxon>Cupriavidus</taxon>
    </lineage>
</organism>
<evidence type="ECO:0000313" key="3">
    <source>
        <dbReference type="Proteomes" id="UP000318141"/>
    </source>
</evidence>